<dbReference type="Pfam" id="PF21537">
    <property type="entry name" value="DUF1980_C"/>
    <property type="match status" value="1"/>
</dbReference>
<dbReference type="OrthoDB" id="9770408at2"/>
<dbReference type="PANTHER" id="PTHR40047:SF1">
    <property type="entry name" value="UPF0703 PROTEIN YCGQ"/>
    <property type="match status" value="1"/>
</dbReference>
<feature type="domain" description="DUF1980" evidence="4">
    <location>
        <begin position="195"/>
        <end position="327"/>
    </location>
</feature>
<evidence type="ECO:0000313" key="6">
    <source>
        <dbReference type="Proteomes" id="UP000239549"/>
    </source>
</evidence>
<feature type="domain" description="DUF1980" evidence="3">
    <location>
        <begin position="19"/>
        <end position="119"/>
    </location>
</feature>
<protein>
    <submittedName>
        <fullName evidence="5">ABC transporter, substrate-binding protein</fullName>
    </submittedName>
</protein>
<evidence type="ECO:0000259" key="3">
    <source>
        <dbReference type="Pfam" id="PF09323"/>
    </source>
</evidence>
<evidence type="ECO:0000313" key="5">
    <source>
        <dbReference type="EMBL" id="GBF31844.1"/>
    </source>
</evidence>
<feature type="transmembrane region" description="Helical" evidence="2">
    <location>
        <begin position="50"/>
        <end position="68"/>
    </location>
</feature>
<comment type="caution">
    <text evidence="5">The sequence shown here is derived from an EMBL/GenBank/DDBJ whole genome shotgun (WGS) entry which is preliminary data.</text>
</comment>
<dbReference type="InterPro" id="IPR052955">
    <property type="entry name" value="UPF0703_membrane_permease"/>
</dbReference>
<dbReference type="InterPro" id="IPR048447">
    <property type="entry name" value="DUF1980_C"/>
</dbReference>
<keyword evidence="2" id="KW-1133">Transmembrane helix</keyword>
<dbReference type="EMBL" id="BFAV01000003">
    <property type="protein sequence ID" value="GBF31844.1"/>
    <property type="molecule type" value="Genomic_DNA"/>
</dbReference>
<feature type="transmembrane region" description="Helical" evidence="2">
    <location>
        <begin position="89"/>
        <end position="105"/>
    </location>
</feature>
<organism evidence="5 6">
    <name type="scientific">Desulfocucumis palustris</name>
    <dbReference type="NCBI Taxonomy" id="1898651"/>
    <lineage>
        <taxon>Bacteria</taxon>
        <taxon>Bacillati</taxon>
        <taxon>Bacillota</taxon>
        <taxon>Clostridia</taxon>
        <taxon>Eubacteriales</taxon>
        <taxon>Desulfocucumaceae</taxon>
        <taxon>Desulfocucumis</taxon>
    </lineage>
</organism>
<dbReference type="Pfam" id="PF09323">
    <property type="entry name" value="DUF1980"/>
    <property type="match status" value="1"/>
</dbReference>
<keyword evidence="2" id="KW-0472">Membrane</keyword>
<keyword evidence="2" id="KW-0812">Transmembrane</keyword>
<dbReference type="Proteomes" id="UP000239549">
    <property type="component" value="Unassembled WGS sequence"/>
</dbReference>
<dbReference type="PANTHER" id="PTHR40047">
    <property type="entry name" value="UPF0703 PROTEIN YCGQ"/>
    <property type="match status" value="1"/>
</dbReference>
<evidence type="ECO:0000256" key="2">
    <source>
        <dbReference type="SAM" id="Phobius"/>
    </source>
</evidence>
<proteinExistence type="predicted"/>
<dbReference type="InterPro" id="IPR015402">
    <property type="entry name" value="DUF1980"/>
</dbReference>
<dbReference type="AlphaFoldDB" id="A0A2L2X7H0"/>
<dbReference type="InterPro" id="IPR048493">
    <property type="entry name" value="DUF1980_N"/>
</dbReference>
<evidence type="ECO:0000256" key="1">
    <source>
        <dbReference type="SAM" id="MobiDB-lite"/>
    </source>
</evidence>
<keyword evidence="6" id="KW-1185">Reference proteome</keyword>
<evidence type="ECO:0000259" key="4">
    <source>
        <dbReference type="Pfam" id="PF21537"/>
    </source>
</evidence>
<reference evidence="6" key="1">
    <citation type="submission" date="2018-02" db="EMBL/GenBank/DDBJ databases">
        <title>Genome sequence of Desulfocucumis palustris strain NAW-5.</title>
        <authorList>
            <person name="Watanabe M."/>
            <person name="Kojima H."/>
            <person name="Fukui M."/>
        </authorList>
    </citation>
    <scope>NUCLEOTIDE SEQUENCE [LARGE SCALE GENOMIC DNA]</scope>
    <source>
        <strain evidence="6">NAW-5</strain>
    </source>
</reference>
<feature type="region of interest" description="Disordered" evidence="1">
    <location>
        <begin position="125"/>
        <end position="198"/>
    </location>
</feature>
<name>A0A2L2X7H0_9FIRM</name>
<accession>A0A2L2X7H0</accession>
<dbReference type="NCBIfam" id="TIGR03943">
    <property type="entry name" value="TIGR03943 family putative permease subunit"/>
    <property type="match status" value="1"/>
</dbReference>
<gene>
    <name evidence="5" type="ORF">DCCM_0028</name>
</gene>
<feature type="compositionally biased region" description="Basic and acidic residues" evidence="1">
    <location>
        <begin position="137"/>
        <end position="149"/>
    </location>
</feature>
<dbReference type="RefSeq" id="WP_104370461.1">
    <property type="nucleotide sequence ID" value="NZ_BFAV01000003.1"/>
</dbReference>
<feature type="transmembrane region" description="Helical" evidence="2">
    <location>
        <begin position="21"/>
        <end position="44"/>
    </location>
</feature>
<sequence>MAIGVIPGVRTVLNLENKLKAFILLGFSLFLYWLVDTGTITVYINPRFAGITKATAVVMFLMFVVQFFRPNPGVAMSHNHSNSVRGVKWGYIVFIIPLLMAYLLPHTTLDANAAANKKISLDAGTVSGGRPNGLEPAVRDGEGIVKTPEESTSSQDVIDSKTAAGDGAGAINPGDNGPVAQADPNNADKQEDNPAQGPVRPLAKELKQAGLIEVSDENYNYVMSELYVFLDDYIGKEITILGFVDKDDSFMPNQFGVARYVITCCAADATLGGLICEYDNTGSLEKGQWVTVKGTIKKGTYEQQNVPVIKVTSCENSEQPQNPYIYPRY</sequence>